<evidence type="ECO:0000313" key="4">
    <source>
        <dbReference type="Proteomes" id="UP000824264"/>
    </source>
</evidence>
<feature type="chain" id="PRO_5039083630" evidence="1">
    <location>
        <begin position="23"/>
        <end position="204"/>
    </location>
</feature>
<reference evidence="3" key="2">
    <citation type="submission" date="2021-04" db="EMBL/GenBank/DDBJ databases">
        <authorList>
            <person name="Gilroy R."/>
        </authorList>
    </citation>
    <scope>NUCLEOTIDE SEQUENCE</scope>
    <source>
        <strain evidence="3">ChiSxjej5B17-1746</strain>
    </source>
</reference>
<evidence type="ECO:0000313" key="3">
    <source>
        <dbReference type="EMBL" id="HIW77831.1"/>
    </source>
</evidence>
<name>A0A9D1R0E5_9BACT</name>
<sequence>MTKWLVPTLAACLLCAALPARAETLTLPAPDIQSGKALMQALNERHSARRFSPRPLSDRLLGDLLWAACGVNRPDGRRTIPTALNRQDIEIYVLRADGAWLYDAPRHSLEQATERDLRGLLGAQAFAREAPVTLLYVSDARKNDNELYAAMHAGSAYQNVGLFCASVGLNNVVRASHDAEALAQGLNLPAHKRIMISQSLGWGE</sequence>
<feature type="signal peptide" evidence="1">
    <location>
        <begin position="1"/>
        <end position="22"/>
    </location>
</feature>
<dbReference type="CDD" id="cd02142">
    <property type="entry name" value="McbC_SagB-like_oxidoreductase"/>
    <property type="match status" value="1"/>
</dbReference>
<proteinExistence type="predicted"/>
<accession>A0A9D1R0E5</accession>
<dbReference type="InterPro" id="IPR029479">
    <property type="entry name" value="Nitroreductase"/>
</dbReference>
<dbReference type="PANTHER" id="PTHR43745">
    <property type="entry name" value="NITROREDUCTASE MJ1384-RELATED"/>
    <property type="match status" value="1"/>
</dbReference>
<dbReference type="AlphaFoldDB" id="A0A9D1R0E5"/>
<dbReference type="Pfam" id="PF00881">
    <property type="entry name" value="Nitroreductase"/>
    <property type="match status" value="1"/>
</dbReference>
<dbReference type="SUPFAM" id="SSF55469">
    <property type="entry name" value="FMN-dependent nitroreductase-like"/>
    <property type="match status" value="1"/>
</dbReference>
<evidence type="ECO:0000256" key="1">
    <source>
        <dbReference type="SAM" id="SignalP"/>
    </source>
</evidence>
<dbReference type="PANTHER" id="PTHR43745:SF2">
    <property type="entry name" value="NITROREDUCTASE MJ1384-RELATED"/>
    <property type="match status" value="1"/>
</dbReference>
<dbReference type="InterPro" id="IPR000415">
    <property type="entry name" value="Nitroreductase-like"/>
</dbReference>
<reference evidence="3" key="1">
    <citation type="journal article" date="2021" name="PeerJ">
        <title>Extensive microbial diversity within the chicken gut microbiome revealed by metagenomics and culture.</title>
        <authorList>
            <person name="Gilroy R."/>
            <person name="Ravi A."/>
            <person name="Getino M."/>
            <person name="Pursley I."/>
            <person name="Horton D.L."/>
            <person name="Alikhan N.F."/>
            <person name="Baker D."/>
            <person name="Gharbi K."/>
            <person name="Hall N."/>
            <person name="Watson M."/>
            <person name="Adriaenssens E.M."/>
            <person name="Foster-Nyarko E."/>
            <person name="Jarju S."/>
            <person name="Secka A."/>
            <person name="Antonio M."/>
            <person name="Oren A."/>
            <person name="Chaudhuri R.R."/>
            <person name="La Ragione R."/>
            <person name="Hildebrand F."/>
            <person name="Pallen M.J."/>
        </authorList>
    </citation>
    <scope>NUCLEOTIDE SEQUENCE</scope>
    <source>
        <strain evidence="3">ChiSxjej5B17-1746</strain>
    </source>
</reference>
<comment type="caution">
    <text evidence="3">The sequence shown here is derived from an EMBL/GenBank/DDBJ whole genome shotgun (WGS) entry which is preliminary data.</text>
</comment>
<feature type="domain" description="Nitroreductase" evidence="2">
    <location>
        <begin position="44"/>
        <end position="202"/>
    </location>
</feature>
<dbReference type="InterPro" id="IPR052544">
    <property type="entry name" value="Bacteriocin_Proc_Enz"/>
</dbReference>
<keyword evidence="1" id="KW-0732">Signal</keyword>
<dbReference type="GO" id="GO:0016491">
    <property type="term" value="F:oxidoreductase activity"/>
    <property type="evidence" value="ECO:0007669"/>
    <property type="project" value="InterPro"/>
</dbReference>
<evidence type="ECO:0000259" key="2">
    <source>
        <dbReference type="Pfam" id="PF00881"/>
    </source>
</evidence>
<dbReference type="Proteomes" id="UP000824264">
    <property type="component" value="Unassembled WGS sequence"/>
</dbReference>
<gene>
    <name evidence="3" type="ORF">H9874_01630</name>
</gene>
<organism evidence="3 4">
    <name type="scientific">Candidatus Bilophila faecipullorum</name>
    <dbReference type="NCBI Taxonomy" id="2838482"/>
    <lineage>
        <taxon>Bacteria</taxon>
        <taxon>Pseudomonadati</taxon>
        <taxon>Thermodesulfobacteriota</taxon>
        <taxon>Desulfovibrionia</taxon>
        <taxon>Desulfovibrionales</taxon>
        <taxon>Desulfovibrionaceae</taxon>
        <taxon>Bilophila</taxon>
    </lineage>
</organism>
<protein>
    <submittedName>
        <fullName evidence="3">SagB/ThcOx family dehydrogenase</fullName>
    </submittedName>
</protein>
<dbReference type="Gene3D" id="3.40.109.10">
    <property type="entry name" value="NADH Oxidase"/>
    <property type="match status" value="1"/>
</dbReference>
<dbReference type="EMBL" id="DXGI01000062">
    <property type="protein sequence ID" value="HIW77831.1"/>
    <property type="molecule type" value="Genomic_DNA"/>
</dbReference>